<dbReference type="GO" id="GO:0000785">
    <property type="term" value="C:chromatin"/>
    <property type="evidence" value="ECO:0007669"/>
    <property type="project" value="UniProtKB-ARBA"/>
</dbReference>
<dbReference type="InterPro" id="IPR018501">
    <property type="entry name" value="DDT_dom"/>
</dbReference>
<feature type="region of interest" description="Disordered" evidence="4">
    <location>
        <begin position="360"/>
        <end position="382"/>
    </location>
</feature>
<dbReference type="OrthoDB" id="332390at2759"/>
<evidence type="ECO:0000256" key="2">
    <source>
        <dbReference type="ARBA" id="ARBA00023242"/>
    </source>
</evidence>
<feature type="region of interest" description="Disordered" evidence="4">
    <location>
        <begin position="241"/>
        <end position="332"/>
    </location>
</feature>
<evidence type="ECO:0000313" key="7">
    <source>
        <dbReference type="EMBL" id="CAH2351291.1"/>
    </source>
</evidence>
<feature type="region of interest" description="Disordered" evidence="4">
    <location>
        <begin position="804"/>
        <end position="872"/>
    </location>
</feature>
<dbReference type="Pfam" id="PF15613">
    <property type="entry name" value="WSD"/>
    <property type="match status" value="1"/>
</dbReference>
<protein>
    <recommendedName>
        <fullName evidence="9">WAC domain-containing protein</fullName>
    </recommendedName>
</protein>
<dbReference type="Pfam" id="PF02791">
    <property type="entry name" value="DDT"/>
    <property type="match status" value="1"/>
</dbReference>
<name>A0A9P0VXB4_9ASCO</name>
<feature type="region of interest" description="Disordered" evidence="4">
    <location>
        <begin position="406"/>
        <end position="441"/>
    </location>
</feature>
<feature type="region of interest" description="Disordered" evidence="4">
    <location>
        <begin position="510"/>
        <end position="639"/>
    </location>
</feature>
<feature type="compositionally biased region" description="Acidic residues" evidence="4">
    <location>
        <begin position="421"/>
        <end position="438"/>
    </location>
</feature>
<dbReference type="GO" id="GO:0031509">
    <property type="term" value="P:subtelomeric heterochromatin formation"/>
    <property type="evidence" value="ECO:0007669"/>
    <property type="project" value="TreeGrafter"/>
</dbReference>
<feature type="region of interest" description="Disordered" evidence="4">
    <location>
        <begin position="1190"/>
        <end position="1258"/>
    </location>
</feature>
<feature type="compositionally biased region" description="Acidic residues" evidence="4">
    <location>
        <begin position="599"/>
        <end position="635"/>
    </location>
</feature>
<feature type="compositionally biased region" description="Polar residues" evidence="4">
    <location>
        <begin position="361"/>
        <end position="382"/>
    </location>
</feature>
<dbReference type="Pfam" id="PF10537">
    <property type="entry name" value="WAC_Acf1_DNA_bd"/>
    <property type="match status" value="1"/>
</dbReference>
<feature type="compositionally biased region" description="Low complexity" evidence="4">
    <location>
        <begin position="946"/>
        <end position="959"/>
    </location>
</feature>
<feature type="compositionally biased region" description="Basic and acidic residues" evidence="4">
    <location>
        <begin position="542"/>
        <end position="556"/>
    </location>
</feature>
<feature type="domain" description="DDT" evidence="5">
    <location>
        <begin position="444"/>
        <end position="511"/>
    </location>
</feature>
<dbReference type="InterPro" id="IPR013136">
    <property type="entry name" value="WSTF_Acf1_Cbp146"/>
</dbReference>
<dbReference type="PANTHER" id="PTHR32075">
    <property type="entry name" value="ISWI CHROMATIN-REMODELING COMPLEX SUBUNIT YPL216W-RELATED"/>
    <property type="match status" value="1"/>
</dbReference>
<dbReference type="InterPro" id="IPR028941">
    <property type="entry name" value="WHIM2_dom"/>
</dbReference>
<feature type="domain" description="WAC" evidence="6">
    <location>
        <begin position="23"/>
        <end position="132"/>
    </location>
</feature>
<keyword evidence="2 3" id="KW-0539">Nucleus</keyword>
<sequence>MVLYKRKQVTFVHPPQLPQDLSTEVYIIPETREWFLEYEEYLQRLDYYKHRKFVCEITGNSCLTFFEALESEIKEIQGVERDFPEALREHILRFLQFNRITRLDQLVDKVYSVFKGDYFPGETIYIKGSISSATVGQTKQKGTVREKVQYNNPEDGTSSTKYLVVRLNDMRQAIVTGDKISRDRNHFTKWLIKTFIKLTMTRSHKVGAPWVVKDKYAKKYRIPQEYPEDLKHFESFTPSGEVTWEGEKKRQRRGKAGNKNNELTKENADGAAANGNDTKEESGTVPAKKGRRKKKTEEAEGTDVKKGKRKRKEDKKKDAITETEAKVGTPPVVPKKKVLSFPVHYVPDNLLKKEIIPPVTSGVNSGTPVAADTTTSGSVPISTLQPTQKTIIDDLELKFDLQRSRPLPLQYTPPDNSNYWDNDDDDDEEEEDDDQEDDAGAHEPLPIQKALECWAFLNIYHKVLNLDTFTFDDFMYAIGWNYDQFEEIGRCELLDEMFCAVLGVIVSNETPKKGTRNEDDDEETIPGLLITLPPKKLVGSAKVKDTDEMDEERGSDTENENENGVNSDKSETDSDSEDEPESKEPKKLKTKRGDKKVEEAEEAEDADADEEDEGDGDDEAAEDEDENAEGGEDGDNDFHEHNAYLVMNYRNIPWYERLRKRNFKDGNWQCIMMGVFSIVEYVPAFKPVIDKVFKLLAPTDDESSTRNGGVVNPSGVLRQFYEELNTNLRIQCLNILISLLSGGKVVRGYIDDCLDVSTSLRRDRLDNIRDYKVQLELVSQYHTQIQAKLEEFIKKNEPIKEEIEEKEKEIADDTIEADGKKAKGKKKAGDEKNEKDSTPATAPDSKDSRSRSKISLSAEMTPQEEELASTDKEFSSLWEKKRIELTKISELKKAKKEIELKLVEMDCQRVKLLGKDRFGNRYWWFENNGLPTLHGSSNGDEDEDNSGANAAGVNGTTATDDMDDDEDELLDETYLMGKLWIQGPSQEDVSELLHLDDTQIVNLHDILDKKLPTGNGKEDINRYIKSEIEEKGWYDEVRKDYKEMDFASTVPKYYRRGVEKLYGITYLKKQIVKQNTDEIIVDHFGSLPPKSNWQSLTPMQRKLIEEASDPLISSSDWRYYDKREDIEKLLQWINPWGSRESQLRKELLVVKDAICQSMDGRRKALWLDKIPDNESEIEKQLEEVTEKIKQKVSNTQTEPEIEASDVPSDTSENSVEILPRGKRRAAAMAAVSSMSTSKRQRKDTSHGPPDTIANGTVEELRKLQEDLREKLSEKKKEKELSRILEWVNLGAREAFDKSLYEGGDKQKTKKRKK</sequence>
<feature type="compositionally biased region" description="Basic and acidic residues" evidence="4">
    <location>
        <begin position="295"/>
        <end position="305"/>
    </location>
</feature>
<dbReference type="EMBL" id="CAKXYY010000003">
    <property type="protein sequence ID" value="CAH2351291.1"/>
    <property type="molecule type" value="Genomic_DNA"/>
</dbReference>
<dbReference type="PROSITE" id="PS50827">
    <property type="entry name" value="DDT"/>
    <property type="match status" value="1"/>
</dbReference>
<dbReference type="PANTHER" id="PTHR32075:SF6">
    <property type="entry name" value="ISWI CHROMATIN-REMODELING COMPLEX SUBUNIT YPL216W-RELATED"/>
    <property type="match status" value="1"/>
</dbReference>
<gene>
    <name evidence="7" type="ORF">CLIB1423_03S02960</name>
</gene>
<accession>A0A9P0VXB4</accession>
<reference evidence="7" key="1">
    <citation type="submission" date="2022-03" db="EMBL/GenBank/DDBJ databases">
        <authorList>
            <person name="Legras J.-L."/>
            <person name="Devillers H."/>
            <person name="Grondin C."/>
        </authorList>
    </citation>
    <scope>NUCLEOTIDE SEQUENCE</scope>
    <source>
        <strain evidence="7">CLIB 1423</strain>
    </source>
</reference>
<feature type="region of interest" description="Disordered" evidence="4">
    <location>
        <begin position="934"/>
        <end position="964"/>
    </location>
</feature>
<dbReference type="PROSITE" id="PS51136">
    <property type="entry name" value="WAC"/>
    <property type="match status" value="1"/>
</dbReference>
<evidence type="ECO:0000259" key="5">
    <source>
        <dbReference type="PROSITE" id="PS50827"/>
    </source>
</evidence>
<comment type="subcellular location">
    <subcellularLocation>
        <location evidence="1 3">Nucleus</location>
    </subcellularLocation>
</comment>
<dbReference type="GO" id="GO:0005634">
    <property type="term" value="C:nucleus"/>
    <property type="evidence" value="ECO:0007669"/>
    <property type="project" value="UniProtKB-SubCell"/>
</dbReference>
<comment type="caution">
    <text evidence="7">The sequence shown here is derived from an EMBL/GenBank/DDBJ whole genome shotgun (WGS) entry which is preliminary data.</text>
</comment>
<feature type="compositionally biased region" description="Low complexity" evidence="4">
    <location>
        <begin position="1226"/>
        <end position="1237"/>
    </location>
</feature>
<proteinExistence type="predicted"/>
<dbReference type="GO" id="GO:0000781">
    <property type="term" value="C:chromosome, telomeric region"/>
    <property type="evidence" value="ECO:0007669"/>
    <property type="project" value="GOC"/>
</dbReference>
<organism evidence="7 8">
    <name type="scientific">[Candida] railenensis</name>
    <dbReference type="NCBI Taxonomy" id="45579"/>
    <lineage>
        <taxon>Eukaryota</taxon>
        <taxon>Fungi</taxon>
        <taxon>Dikarya</taxon>
        <taxon>Ascomycota</taxon>
        <taxon>Saccharomycotina</taxon>
        <taxon>Pichiomycetes</taxon>
        <taxon>Debaryomycetaceae</taxon>
        <taxon>Kurtzmaniella</taxon>
    </lineage>
</organism>
<evidence type="ECO:0008006" key="9">
    <source>
        <dbReference type="Google" id="ProtNLM"/>
    </source>
</evidence>
<evidence type="ECO:0000256" key="3">
    <source>
        <dbReference type="PROSITE-ProRule" id="PRU00475"/>
    </source>
</evidence>
<feature type="compositionally biased region" description="Basic and acidic residues" evidence="4">
    <location>
        <begin position="315"/>
        <end position="325"/>
    </location>
</feature>
<feature type="compositionally biased region" description="Basic and acidic residues" evidence="4">
    <location>
        <begin position="804"/>
        <end position="837"/>
    </location>
</feature>
<evidence type="ECO:0000256" key="1">
    <source>
        <dbReference type="ARBA" id="ARBA00004123"/>
    </source>
</evidence>
<evidence type="ECO:0000259" key="6">
    <source>
        <dbReference type="PROSITE" id="PS51136"/>
    </source>
</evidence>
<dbReference type="Proteomes" id="UP000837801">
    <property type="component" value="Unassembled WGS sequence"/>
</dbReference>
<keyword evidence="8" id="KW-1185">Reference proteome</keyword>
<evidence type="ECO:0000256" key="4">
    <source>
        <dbReference type="SAM" id="MobiDB-lite"/>
    </source>
</evidence>
<evidence type="ECO:0000313" key="8">
    <source>
        <dbReference type="Proteomes" id="UP000837801"/>
    </source>
</evidence>